<evidence type="ECO:0000256" key="1">
    <source>
        <dbReference type="SAM" id="MobiDB-lite"/>
    </source>
</evidence>
<name>B5I173_STRX2</name>
<protein>
    <submittedName>
        <fullName evidence="2">Uncharacterized protein</fullName>
    </submittedName>
</protein>
<dbReference type="eggNOG" id="COG5563">
    <property type="taxonomic scope" value="Bacteria"/>
</dbReference>
<dbReference type="Proteomes" id="UP000002785">
    <property type="component" value="Chromosome"/>
</dbReference>
<organism evidence="2 3">
    <name type="scientific">Streptomyces sviceus (strain ATCC 29083 / DSM 924 / JCM 4929 / NBRC 13980 / NCIMB 11184 / NRRL 5439 / UC 5370)</name>
    <dbReference type="NCBI Taxonomy" id="463191"/>
    <lineage>
        <taxon>Bacteria</taxon>
        <taxon>Bacillati</taxon>
        <taxon>Actinomycetota</taxon>
        <taxon>Actinomycetes</taxon>
        <taxon>Kitasatosporales</taxon>
        <taxon>Streptomycetaceae</taxon>
        <taxon>Streptomyces</taxon>
    </lineage>
</organism>
<feature type="region of interest" description="Disordered" evidence="1">
    <location>
        <begin position="1"/>
        <end position="22"/>
    </location>
</feature>
<dbReference type="HOGENOM" id="CLU_655398_0_0_11"/>
<evidence type="ECO:0000313" key="3">
    <source>
        <dbReference type="Proteomes" id="UP000002785"/>
    </source>
</evidence>
<dbReference type="SUPFAM" id="SSF50965">
    <property type="entry name" value="Galactose oxidase, central domain"/>
    <property type="match status" value="1"/>
</dbReference>
<gene>
    <name evidence="2" type="ORF">SSEG_05318</name>
</gene>
<sequence length="419" mass="43574">MGPDGSNDQIAHPVHRGDSMRHRRLGARATVAALALALLGLGSGPALAHAPKPSSPRYTALDLGTLGGAYSSGVALDRDTVVGSSALADDFEWHAFAYDRSTRVMTDLGTLGGTSSSALDVEGRYVIGDSTLADGNSRGFVHDLRTHRTHTIATFGGSGSHVSGIDGGVVVGSARTPGDQNTHAYAYDARTHVQTELGSPVGPDGTSTAAGISEGRYVAGTWDHPGTPFEGGHAFVHDLRTRAWTDLSRYDNGVSSKVTSVTGHTVVGTFQPKPDGSSDRPPERGFAYDIRSGVWSDLGPEMAYRPIVTGHTVLATTRPGAYAYDLRTRTLSAFGPGPGRTYINGVAGKYAAGDTNPGPFAYVYRVDTGAFTLLPAIGGVHSTASDVDRRGAAVGNSALPSADPSSPDGVYHATLWTAR</sequence>
<dbReference type="EMBL" id="CM000951">
    <property type="protein sequence ID" value="EDY58828.1"/>
    <property type="molecule type" value="Genomic_DNA"/>
</dbReference>
<proteinExistence type="predicted"/>
<dbReference type="InterPro" id="IPR011043">
    <property type="entry name" value="Gal_Oxase/kelch_b-propeller"/>
</dbReference>
<keyword evidence="3" id="KW-1185">Reference proteome</keyword>
<dbReference type="AlphaFoldDB" id="B5I173"/>
<evidence type="ECO:0000313" key="2">
    <source>
        <dbReference type="EMBL" id="EDY58828.1"/>
    </source>
</evidence>
<accession>B5I173</accession>
<reference evidence="2" key="1">
    <citation type="submission" date="2009-10" db="EMBL/GenBank/DDBJ databases">
        <title>The genome sequence of Streptomyces sviceus strain ATCC 29083.</title>
        <authorList>
            <consortium name="The Broad Institute Genome Sequencing Platform"/>
            <consortium name="Broad Institute Microbial Sequencing Center"/>
            <person name="Fischbach M."/>
            <person name="Godfrey P."/>
            <person name="Ward D."/>
            <person name="Young S."/>
            <person name="Zeng Q."/>
            <person name="Koehrsen M."/>
            <person name="Alvarado L."/>
            <person name="Berlin A.M."/>
            <person name="Bochicchio J."/>
            <person name="Borenstein D."/>
            <person name="Chapman S.B."/>
            <person name="Chen Z."/>
            <person name="Engels R."/>
            <person name="Freedman E."/>
            <person name="Gellesch M."/>
            <person name="Goldberg J."/>
            <person name="Griggs A."/>
            <person name="Gujja S."/>
            <person name="Heilman E.R."/>
            <person name="Heiman D.I."/>
            <person name="Hepburn T.A."/>
            <person name="Howarth C."/>
            <person name="Jen D."/>
            <person name="Larson L."/>
            <person name="Lewis B."/>
            <person name="Mehta T."/>
            <person name="Park D."/>
            <person name="Pearson M."/>
            <person name="Richards J."/>
            <person name="Roberts A."/>
            <person name="Saif S."/>
            <person name="Shea T.D."/>
            <person name="Shenoy N."/>
            <person name="Sisk P."/>
            <person name="Stolte C."/>
            <person name="Sykes S.N."/>
            <person name="Thomson T."/>
            <person name="Walk T."/>
            <person name="White J."/>
            <person name="Yandava C."/>
            <person name="Straight P."/>
            <person name="Clardy J."/>
            <person name="Hung D."/>
            <person name="Kolter R."/>
            <person name="Mekalanos J."/>
            <person name="Walker S."/>
            <person name="Walsh C.T."/>
            <person name="Wieland-Brown L.C."/>
            <person name="Haas B."/>
            <person name="Nusbaum C."/>
            <person name="Birren B."/>
        </authorList>
    </citation>
    <scope>NUCLEOTIDE SEQUENCE [LARGE SCALE GENOMIC DNA]</scope>
    <source>
        <strain evidence="2">ATCC 29083</strain>
    </source>
</reference>